<evidence type="ECO:0000313" key="2">
    <source>
        <dbReference type="EMBL" id="KAJ4804010.1"/>
    </source>
</evidence>
<dbReference type="InterPro" id="IPR036047">
    <property type="entry name" value="F-box-like_dom_sf"/>
</dbReference>
<dbReference type="Gene3D" id="2.120.10.80">
    <property type="entry name" value="Kelch-type beta propeller"/>
    <property type="match status" value="1"/>
</dbReference>
<dbReference type="Proteomes" id="UP001140206">
    <property type="component" value="Chromosome 1"/>
</dbReference>
<proteinExistence type="predicted"/>
<feature type="compositionally biased region" description="Low complexity" evidence="1">
    <location>
        <begin position="58"/>
        <end position="73"/>
    </location>
</feature>
<dbReference type="InterPro" id="IPR015915">
    <property type="entry name" value="Kelch-typ_b-propeller"/>
</dbReference>
<dbReference type="AlphaFoldDB" id="A0AAV8GID6"/>
<feature type="compositionally biased region" description="Basic residues" evidence="1">
    <location>
        <begin position="84"/>
        <end position="108"/>
    </location>
</feature>
<evidence type="ECO:0000256" key="1">
    <source>
        <dbReference type="SAM" id="MobiDB-lite"/>
    </source>
</evidence>
<sequence>MSHLLPLSLLFSFQFKKLKLLIIKPPHPTKSSSLFALSLPLTFLPNLANLTNSSFPQFSISPSSPNNQSKPSNTQANGSQCHPATKRAKLISNRKHHQHSSAMNHHRKQPEQTTQEDHEQQCQGKDCETKKKHEPLLPGLPDDLARQCLSHLPPSLLFTVCHRWRHVLYSPSFPSPTLSVYSLLTDSDSSLSFSFYDPLTARWDPLPPPPLSSPLLLKHPSFVSRLLPVQTLSSSPHLLLLSASTLSLEPALPCPLIFHSSPPRWQVGPAFPLSPRRWCSTGSINGSVYIFSGVGSSKYNASLAKSAFKWDTTKNSSHWKWDPLAPLKDGTFCREAVEAVYSYGRLCMVNLRGRCAKSGAVYNVRMDQWEDMPSGLLSGWTGPACADERGDIYVVGEAVGTLRVYQWGRDTWRTVVRDEDRLRGATQMAARGGRVCVVAAGGEALVVVDVRGKGGRIWTVEPPRGKKMLNVHVLPRMSRGES</sequence>
<dbReference type="EMBL" id="JAMFTS010000001">
    <property type="protein sequence ID" value="KAJ4804010.1"/>
    <property type="molecule type" value="Genomic_DNA"/>
</dbReference>
<feature type="compositionally biased region" description="Basic and acidic residues" evidence="1">
    <location>
        <begin position="115"/>
        <end position="127"/>
    </location>
</feature>
<name>A0AAV8GID6_9POAL</name>
<evidence type="ECO:0000313" key="3">
    <source>
        <dbReference type="Proteomes" id="UP001140206"/>
    </source>
</evidence>
<gene>
    <name evidence="2" type="ORF">LUZ62_016576</name>
</gene>
<organism evidence="2 3">
    <name type="scientific">Rhynchospora pubera</name>
    <dbReference type="NCBI Taxonomy" id="906938"/>
    <lineage>
        <taxon>Eukaryota</taxon>
        <taxon>Viridiplantae</taxon>
        <taxon>Streptophyta</taxon>
        <taxon>Embryophyta</taxon>
        <taxon>Tracheophyta</taxon>
        <taxon>Spermatophyta</taxon>
        <taxon>Magnoliopsida</taxon>
        <taxon>Liliopsida</taxon>
        <taxon>Poales</taxon>
        <taxon>Cyperaceae</taxon>
        <taxon>Cyperoideae</taxon>
        <taxon>Rhynchosporeae</taxon>
        <taxon>Rhynchospora</taxon>
    </lineage>
</organism>
<dbReference type="PANTHER" id="PTHR47590">
    <property type="entry name" value="F-BOX/KELCH-REPEAT PROTEIN SKIP25"/>
    <property type="match status" value="1"/>
</dbReference>
<keyword evidence="3" id="KW-1185">Reference proteome</keyword>
<feature type="region of interest" description="Disordered" evidence="1">
    <location>
        <begin position="58"/>
        <end position="127"/>
    </location>
</feature>
<accession>A0AAV8GID6</accession>
<protein>
    <submittedName>
        <fullName evidence="2">F-box/kelch-repeat protein SKIP25</fullName>
    </submittedName>
</protein>
<reference evidence="2" key="1">
    <citation type="submission" date="2022-08" db="EMBL/GenBank/DDBJ databases">
        <authorList>
            <person name="Marques A."/>
        </authorList>
    </citation>
    <scope>NUCLEOTIDE SEQUENCE</scope>
    <source>
        <strain evidence="2">RhyPub2mFocal</strain>
        <tissue evidence="2">Leaves</tissue>
    </source>
</reference>
<comment type="caution">
    <text evidence="2">The sequence shown here is derived from an EMBL/GenBank/DDBJ whole genome shotgun (WGS) entry which is preliminary data.</text>
</comment>
<dbReference type="PANTHER" id="PTHR47590:SF7">
    <property type="entry name" value="OS06G0711700 PROTEIN"/>
    <property type="match status" value="1"/>
</dbReference>
<dbReference type="SUPFAM" id="SSF117281">
    <property type="entry name" value="Kelch motif"/>
    <property type="match status" value="1"/>
</dbReference>
<dbReference type="SUPFAM" id="SSF81383">
    <property type="entry name" value="F-box domain"/>
    <property type="match status" value="1"/>
</dbReference>